<dbReference type="AlphaFoldDB" id="A0A2M4DGX2"/>
<dbReference type="EMBL" id="GGFL01012210">
    <property type="protein sequence ID" value="MBW76388.1"/>
    <property type="molecule type" value="Transcribed_RNA"/>
</dbReference>
<evidence type="ECO:0000313" key="1">
    <source>
        <dbReference type="EMBL" id="MBW76388.1"/>
    </source>
</evidence>
<reference evidence="1" key="1">
    <citation type="submission" date="2018-01" db="EMBL/GenBank/DDBJ databases">
        <title>An insight into the sialome of Amazonian anophelines.</title>
        <authorList>
            <person name="Ribeiro J.M."/>
            <person name="Scarpassa V."/>
            <person name="Calvo E."/>
        </authorList>
    </citation>
    <scope>NUCLEOTIDE SEQUENCE</scope>
</reference>
<organism evidence="1">
    <name type="scientific">Anopheles darlingi</name>
    <name type="common">Mosquito</name>
    <dbReference type="NCBI Taxonomy" id="43151"/>
    <lineage>
        <taxon>Eukaryota</taxon>
        <taxon>Metazoa</taxon>
        <taxon>Ecdysozoa</taxon>
        <taxon>Arthropoda</taxon>
        <taxon>Hexapoda</taxon>
        <taxon>Insecta</taxon>
        <taxon>Pterygota</taxon>
        <taxon>Neoptera</taxon>
        <taxon>Endopterygota</taxon>
        <taxon>Diptera</taxon>
        <taxon>Nematocera</taxon>
        <taxon>Culicoidea</taxon>
        <taxon>Culicidae</taxon>
        <taxon>Anophelinae</taxon>
        <taxon>Anopheles</taxon>
    </lineage>
</organism>
<sequence>MMLPLLSTGFVLIDTSSCRNPVSMPRVRSNSMSPSRSFVLPERYLKILPTQPSSKSRMVQYRGSVAPPVLAGCDVSAPRSASFPGCFSPVSHLPGNASGS</sequence>
<accession>A0A2M4DGX2</accession>
<name>A0A2M4DGX2_ANODA</name>
<proteinExistence type="predicted"/>
<protein>
    <submittedName>
        <fullName evidence="1">Putative secreted protein</fullName>
    </submittedName>
</protein>